<dbReference type="EMBL" id="ATLV01013117">
    <property type="status" value="NOT_ANNOTATED_CDS"/>
    <property type="molecule type" value="Genomic_DNA"/>
</dbReference>
<dbReference type="AlphaFoldDB" id="A0A084VGY7"/>
<evidence type="ECO:0000313" key="2">
    <source>
        <dbReference type="EnsemblMetazoa" id="ASIC004446-PA"/>
    </source>
</evidence>
<name>A0A084VGY7_ANOSI</name>
<accession>A0A084VGY7</accession>
<keyword evidence="3" id="KW-1185">Reference proteome</keyword>
<reference evidence="1 3" key="1">
    <citation type="journal article" date="2014" name="BMC Genomics">
        <title>Genome sequence of Anopheles sinensis provides insight into genetics basis of mosquito competence for malaria parasites.</title>
        <authorList>
            <person name="Zhou D."/>
            <person name="Zhang D."/>
            <person name="Ding G."/>
            <person name="Shi L."/>
            <person name="Hou Q."/>
            <person name="Ye Y."/>
            <person name="Xu Y."/>
            <person name="Zhou H."/>
            <person name="Xiong C."/>
            <person name="Li S."/>
            <person name="Yu J."/>
            <person name="Hong S."/>
            <person name="Yu X."/>
            <person name="Zou P."/>
            <person name="Chen C."/>
            <person name="Chang X."/>
            <person name="Wang W."/>
            <person name="Lv Y."/>
            <person name="Sun Y."/>
            <person name="Ma L."/>
            <person name="Shen B."/>
            <person name="Zhu C."/>
        </authorList>
    </citation>
    <scope>NUCLEOTIDE SEQUENCE [LARGE SCALE GENOMIC DNA]</scope>
</reference>
<dbReference type="Proteomes" id="UP000030765">
    <property type="component" value="Unassembled WGS sequence"/>
</dbReference>
<dbReference type="VEuPathDB" id="VectorBase:ASIC004446"/>
<sequence>MKFFDIYGPKSPARWVSDSWLINSSGLVCAWHHHTIINIILLDVSAQSKVSFIHPFPMVSGIARRRRRID</sequence>
<dbReference type="EnsemblMetazoa" id="ASIC004446-RA">
    <property type="protein sequence ID" value="ASIC004446-PA"/>
    <property type="gene ID" value="ASIC004446"/>
</dbReference>
<reference evidence="2" key="2">
    <citation type="submission" date="2020-05" db="UniProtKB">
        <authorList>
            <consortium name="EnsemblMetazoa"/>
        </authorList>
    </citation>
    <scope>IDENTIFICATION</scope>
</reference>
<proteinExistence type="predicted"/>
<dbReference type="EMBL" id="KE524840">
    <property type="protein sequence ID" value="KFB37231.1"/>
    <property type="molecule type" value="Genomic_DNA"/>
</dbReference>
<gene>
    <name evidence="1" type="ORF">ZHAS_00004446</name>
</gene>
<protein>
    <submittedName>
        <fullName evidence="1 2">Uncharacterized protein</fullName>
    </submittedName>
</protein>
<evidence type="ECO:0000313" key="1">
    <source>
        <dbReference type="EMBL" id="KFB37231.1"/>
    </source>
</evidence>
<organism evidence="1">
    <name type="scientific">Anopheles sinensis</name>
    <name type="common">Mosquito</name>
    <dbReference type="NCBI Taxonomy" id="74873"/>
    <lineage>
        <taxon>Eukaryota</taxon>
        <taxon>Metazoa</taxon>
        <taxon>Ecdysozoa</taxon>
        <taxon>Arthropoda</taxon>
        <taxon>Hexapoda</taxon>
        <taxon>Insecta</taxon>
        <taxon>Pterygota</taxon>
        <taxon>Neoptera</taxon>
        <taxon>Endopterygota</taxon>
        <taxon>Diptera</taxon>
        <taxon>Nematocera</taxon>
        <taxon>Culicoidea</taxon>
        <taxon>Culicidae</taxon>
        <taxon>Anophelinae</taxon>
        <taxon>Anopheles</taxon>
    </lineage>
</organism>
<evidence type="ECO:0000313" key="3">
    <source>
        <dbReference type="Proteomes" id="UP000030765"/>
    </source>
</evidence>